<evidence type="ECO:0000313" key="8">
    <source>
        <dbReference type="EMBL" id="KRQ12611.1"/>
    </source>
</evidence>
<feature type="domain" description="NodB homology" evidence="7">
    <location>
        <begin position="81"/>
        <end position="292"/>
    </location>
</feature>
<dbReference type="PROSITE" id="PS51677">
    <property type="entry name" value="NODB"/>
    <property type="match status" value="1"/>
</dbReference>
<dbReference type="AlphaFoldDB" id="A0A0R3DS89"/>
<evidence type="ECO:0000256" key="5">
    <source>
        <dbReference type="ARBA" id="ARBA00022729"/>
    </source>
</evidence>
<dbReference type="SUPFAM" id="SSF88713">
    <property type="entry name" value="Glycoside hydrolase/deacetylase"/>
    <property type="match status" value="1"/>
</dbReference>
<dbReference type="CDD" id="cd10918">
    <property type="entry name" value="CE4_NodB_like_5s_6s"/>
    <property type="match status" value="1"/>
</dbReference>
<dbReference type="GO" id="GO:0005576">
    <property type="term" value="C:extracellular region"/>
    <property type="evidence" value="ECO:0007669"/>
    <property type="project" value="UniProtKB-SubCell"/>
</dbReference>
<dbReference type="EMBL" id="LJYG01000062">
    <property type="protein sequence ID" value="KRQ12611.1"/>
    <property type="molecule type" value="Genomic_DNA"/>
</dbReference>
<comment type="similarity">
    <text evidence="3">Belongs to the polysaccharide deacetylase family.</text>
</comment>
<comment type="subcellular location">
    <subcellularLocation>
        <location evidence="2">Secreted</location>
    </subcellularLocation>
</comment>
<name>A0A0R3DS89_9BRAD</name>
<reference evidence="8 9" key="1">
    <citation type="submission" date="2015-09" db="EMBL/GenBank/DDBJ databases">
        <title>Draft Genome Sequence of Bradyrhizobium manausense Strain BR 3351T, a Novel Symbiotic Nitrogen-Fixing Alphaproteobacterium Isolated from Brazilian Amazon Rain Forest.</title>
        <authorList>
            <person name="De Araujo J.L."/>
            <person name="Zilli J.E."/>
        </authorList>
    </citation>
    <scope>NUCLEOTIDE SEQUENCE [LARGE SCALE GENOMIC DNA]</scope>
    <source>
        <strain evidence="8 9">BR3351</strain>
    </source>
</reference>
<evidence type="ECO:0000256" key="2">
    <source>
        <dbReference type="ARBA" id="ARBA00004613"/>
    </source>
</evidence>
<evidence type="ECO:0000256" key="1">
    <source>
        <dbReference type="ARBA" id="ARBA00003236"/>
    </source>
</evidence>
<accession>A0A0R3DS89</accession>
<evidence type="ECO:0000256" key="4">
    <source>
        <dbReference type="ARBA" id="ARBA00020071"/>
    </source>
</evidence>
<protein>
    <recommendedName>
        <fullName evidence="4">Chitooligosaccharide deacetylase</fullName>
    </recommendedName>
    <alternativeName>
        <fullName evidence="6">Nodulation protein B</fullName>
    </alternativeName>
</protein>
<evidence type="ECO:0000256" key="3">
    <source>
        <dbReference type="ARBA" id="ARBA00010973"/>
    </source>
</evidence>
<evidence type="ECO:0000259" key="7">
    <source>
        <dbReference type="PROSITE" id="PS51677"/>
    </source>
</evidence>
<dbReference type="GO" id="GO:0016810">
    <property type="term" value="F:hydrolase activity, acting on carbon-nitrogen (but not peptide) bonds"/>
    <property type="evidence" value="ECO:0007669"/>
    <property type="project" value="InterPro"/>
</dbReference>
<proteinExistence type="inferred from homology"/>
<dbReference type="STRING" id="989370.AOQ71_15785"/>
<dbReference type="InterPro" id="IPR002509">
    <property type="entry name" value="NODB_dom"/>
</dbReference>
<gene>
    <name evidence="8" type="ORF">AOQ71_15785</name>
</gene>
<dbReference type="PANTHER" id="PTHR34216:SF3">
    <property type="entry name" value="POLY-BETA-1,6-N-ACETYL-D-GLUCOSAMINE N-DEACETYLASE"/>
    <property type="match status" value="1"/>
</dbReference>
<dbReference type="PANTHER" id="PTHR34216">
    <property type="match status" value="1"/>
</dbReference>
<evidence type="ECO:0000313" key="9">
    <source>
        <dbReference type="Proteomes" id="UP000051936"/>
    </source>
</evidence>
<dbReference type="Gene3D" id="3.20.20.370">
    <property type="entry name" value="Glycoside hydrolase/deacetylase"/>
    <property type="match status" value="1"/>
</dbReference>
<keyword evidence="5" id="KW-0732">Signal</keyword>
<dbReference type="Proteomes" id="UP000051936">
    <property type="component" value="Unassembled WGS sequence"/>
</dbReference>
<dbReference type="InterPro" id="IPR051398">
    <property type="entry name" value="Polysacch_Deacetylase"/>
</dbReference>
<keyword evidence="9" id="KW-1185">Reference proteome</keyword>
<sequence>MPRAKRELKIAISLVYYVLRSILRCLLNLAGRSSAQRLTILYYHGVLSGERTAFARQMETLHRAARVIPTSYRGKLPPGKKCVAITFDDAFTSVAENALPELVKHSFPATIFVPVAWLGRPPGWAMEEDALARPSAAGPKVSELVMSSDDLKALPASLVSLGSHSMTHPPISALDPERARTEIADSRQQLAELSGREILEFSFPYGDYNASALATCRAAGYQVAYSIKPQEVDPAGSEFLRGRTKVDLSDSPIEFYLKFNGAYEWSSYASLLMNAFRWAFRRPVSKIEVQAR</sequence>
<dbReference type="InterPro" id="IPR011330">
    <property type="entry name" value="Glyco_hydro/deAcase_b/a-brl"/>
</dbReference>
<dbReference type="RefSeq" id="WP_057747592.1">
    <property type="nucleotide sequence ID" value="NZ_LJYG01000062.1"/>
</dbReference>
<organism evidence="8 9">
    <name type="scientific">Bradyrhizobium manausense</name>
    <dbReference type="NCBI Taxonomy" id="989370"/>
    <lineage>
        <taxon>Bacteria</taxon>
        <taxon>Pseudomonadati</taxon>
        <taxon>Pseudomonadota</taxon>
        <taxon>Alphaproteobacteria</taxon>
        <taxon>Hyphomicrobiales</taxon>
        <taxon>Nitrobacteraceae</taxon>
        <taxon>Bradyrhizobium</taxon>
    </lineage>
</organism>
<evidence type="ECO:0000256" key="6">
    <source>
        <dbReference type="ARBA" id="ARBA00032976"/>
    </source>
</evidence>
<dbReference type="GO" id="GO:0005975">
    <property type="term" value="P:carbohydrate metabolic process"/>
    <property type="evidence" value="ECO:0007669"/>
    <property type="project" value="InterPro"/>
</dbReference>
<dbReference type="Pfam" id="PF01522">
    <property type="entry name" value="Polysacc_deac_1"/>
    <property type="match status" value="1"/>
</dbReference>
<comment type="caution">
    <text evidence="8">The sequence shown here is derived from an EMBL/GenBank/DDBJ whole genome shotgun (WGS) entry which is preliminary data.</text>
</comment>
<comment type="function">
    <text evidence="1">Is involved in generating a small heat-stable compound (Nod), an acylated oligomer of N-acetylglucosamine, that stimulates mitosis in various plant protoplasts.</text>
</comment>